<accession>A0A172RYV3</accession>
<feature type="binding site" evidence="6">
    <location>
        <position position="158"/>
    </location>
    <ligand>
        <name>NAD(+)</name>
        <dbReference type="ChEBI" id="CHEBI:57540"/>
    </ligand>
</feature>
<dbReference type="Pfam" id="PF20143">
    <property type="entry name" value="NAD_kinase_C"/>
    <property type="match status" value="1"/>
</dbReference>
<evidence type="ECO:0000313" key="7">
    <source>
        <dbReference type="EMBL" id="SEO71434.1"/>
    </source>
</evidence>
<keyword evidence="6" id="KW-0547">Nucleotide-binding</keyword>
<evidence type="ECO:0000256" key="5">
    <source>
        <dbReference type="ARBA" id="ARBA00047925"/>
    </source>
</evidence>
<dbReference type="RefSeq" id="WP_066663166.1">
    <property type="nucleotide sequence ID" value="NZ_CP011402.1"/>
</dbReference>
<sequence length="288" mass="30520">MHILVVRNDEGAKAIDASLMISAYLTSQGITCSITNSIDVTPDYIEGADMAVALGGDGTILRTAHIVGYTGIPILGINFGHLGFLANDPTDSVIAMVASALAGECTKEERTNLRISVLCEGDDEDAFDHLSTSPFDRSNDRSFFALNEICVSRGASGRIIGFDVAFNGDRLANMRGDGMVVASATGSTAYALSAGGPLIAPGFQGLVVVPLAPHSISARAVVTDPNDIVDVTLFDTPSEKDATLFIDGWHDELPAPIRAVRVQRGSTPTTLLRCNYKGFYVQSKKAFF</sequence>
<comment type="subcellular location">
    <subcellularLocation>
        <location evidence="6">Cytoplasm</location>
    </subcellularLocation>
</comment>
<evidence type="ECO:0000256" key="4">
    <source>
        <dbReference type="ARBA" id="ARBA00023027"/>
    </source>
</evidence>
<reference evidence="8" key="1">
    <citation type="submission" date="2016-10" db="EMBL/GenBank/DDBJ databases">
        <authorList>
            <person name="Varghese N."/>
        </authorList>
    </citation>
    <scope>NUCLEOTIDE SEQUENCE [LARGE SCALE GENOMIC DNA]</scope>
    <source>
        <strain evidence="8">DSM 21843</strain>
    </source>
</reference>
<dbReference type="AlphaFoldDB" id="A0A172RYV3"/>
<keyword evidence="2 6" id="KW-0418">Kinase</keyword>
<dbReference type="GO" id="GO:0046872">
    <property type="term" value="F:metal ion binding"/>
    <property type="evidence" value="ECO:0007669"/>
    <property type="project" value="UniProtKB-UniRule"/>
</dbReference>
<evidence type="ECO:0000313" key="8">
    <source>
        <dbReference type="Proteomes" id="UP000182975"/>
    </source>
</evidence>
<dbReference type="GO" id="GO:0051287">
    <property type="term" value="F:NAD binding"/>
    <property type="evidence" value="ECO:0007669"/>
    <property type="project" value="UniProtKB-ARBA"/>
</dbReference>
<name>A0A172RYV3_9ACTN</name>
<comment type="function">
    <text evidence="6">Involved in the regulation of the intracellular balance of NAD and NADP, and is a key enzyme in the biosynthesis of NADP. Catalyzes specifically the phosphorylation on 2'-hydroxyl of the adenosine moiety of NAD to yield NADP.</text>
</comment>
<dbReference type="GO" id="GO:0019674">
    <property type="term" value="P:NAD+ metabolic process"/>
    <property type="evidence" value="ECO:0007669"/>
    <property type="project" value="InterPro"/>
</dbReference>
<feature type="binding site" evidence="6">
    <location>
        <begin position="188"/>
        <end position="193"/>
    </location>
    <ligand>
        <name>NAD(+)</name>
        <dbReference type="ChEBI" id="CHEBI:57540"/>
    </ligand>
</feature>
<dbReference type="InterPro" id="IPR016064">
    <property type="entry name" value="NAD/diacylglycerol_kinase_sf"/>
</dbReference>
<dbReference type="EMBL" id="FOEC01000004">
    <property type="protein sequence ID" value="SEO71434.1"/>
    <property type="molecule type" value="Genomic_DNA"/>
</dbReference>
<protein>
    <recommendedName>
        <fullName evidence="6">NAD kinase</fullName>
        <ecNumber evidence="6">2.7.1.23</ecNumber>
    </recommendedName>
    <alternativeName>
        <fullName evidence="6">ATP-dependent NAD kinase</fullName>
    </alternativeName>
</protein>
<dbReference type="GO" id="GO:0005524">
    <property type="term" value="F:ATP binding"/>
    <property type="evidence" value="ECO:0007669"/>
    <property type="project" value="UniProtKB-KW"/>
</dbReference>
<dbReference type="Proteomes" id="UP000182975">
    <property type="component" value="Unassembled WGS sequence"/>
</dbReference>
<dbReference type="GO" id="GO:0003951">
    <property type="term" value="F:NAD+ kinase activity"/>
    <property type="evidence" value="ECO:0007669"/>
    <property type="project" value="UniProtKB-UniRule"/>
</dbReference>
<dbReference type="Gene3D" id="2.60.200.30">
    <property type="entry name" value="Probable inorganic polyphosphate/atp-NAD kinase, domain 2"/>
    <property type="match status" value="1"/>
</dbReference>
<feature type="binding site" evidence="6">
    <location>
        <position position="212"/>
    </location>
    <ligand>
        <name>NAD(+)</name>
        <dbReference type="ChEBI" id="CHEBI:57540"/>
    </ligand>
</feature>
<dbReference type="KEGG" id="ddt:AAY81_07020"/>
<feature type="binding site" evidence="6">
    <location>
        <begin position="147"/>
        <end position="148"/>
    </location>
    <ligand>
        <name>NAD(+)</name>
        <dbReference type="ChEBI" id="CHEBI:57540"/>
    </ligand>
</feature>
<dbReference type="GO" id="GO:0005737">
    <property type="term" value="C:cytoplasm"/>
    <property type="evidence" value="ECO:0007669"/>
    <property type="project" value="UniProtKB-SubCell"/>
</dbReference>
<keyword evidence="3 6" id="KW-0521">NADP</keyword>
<comment type="similarity">
    <text evidence="6">Belongs to the NAD kinase family.</text>
</comment>
<dbReference type="EC" id="2.7.1.23" evidence="6"/>
<dbReference type="OrthoDB" id="9774737at2"/>
<feature type="binding site" evidence="6">
    <location>
        <position position="175"/>
    </location>
    <ligand>
        <name>NAD(+)</name>
        <dbReference type="ChEBI" id="CHEBI:57540"/>
    </ligand>
</feature>
<organism evidence="7 8">
    <name type="scientific">Denitrobacterium detoxificans</name>
    <dbReference type="NCBI Taxonomy" id="79604"/>
    <lineage>
        <taxon>Bacteria</taxon>
        <taxon>Bacillati</taxon>
        <taxon>Actinomycetota</taxon>
        <taxon>Coriobacteriia</taxon>
        <taxon>Eggerthellales</taxon>
        <taxon>Eggerthellaceae</taxon>
        <taxon>Denitrobacterium</taxon>
    </lineage>
</organism>
<dbReference type="GO" id="GO:0006741">
    <property type="term" value="P:NADP+ biosynthetic process"/>
    <property type="evidence" value="ECO:0007669"/>
    <property type="project" value="UniProtKB-UniRule"/>
</dbReference>
<dbReference type="SUPFAM" id="SSF111331">
    <property type="entry name" value="NAD kinase/diacylglycerol kinase-like"/>
    <property type="match status" value="1"/>
</dbReference>
<comment type="caution">
    <text evidence="6">Lacks conserved residue(s) required for the propagation of feature annotation.</text>
</comment>
<comment type="cofactor">
    <cofactor evidence="6">
        <name>a divalent metal cation</name>
        <dbReference type="ChEBI" id="CHEBI:60240"/>
    </cofactor>
</comment>
<dbReference type="Pfam" id="PF01513">
    <property type="entry name" value="NAD_kinase"/>
    <property type="match status" value="1"/>
</dbReference>
<evidence type="ECO:0000256" key="2">
    <source>
        <dbReference type="ARBA" id="ARBA00022777"/>
    </source>
</evidence>
<comment type="catalytic activity">
    <reaction evidence="5 6">
        <text>NAD(+) + ATP = ADP + NADP(+) + H(+)</text>
        <dbReference type="Rhea" id="RHEA:18629"/>
        <dbReference type="ChEBI" id="CHEBI:15378"/>
        <dbReference type="ChEBI" id="CHEBI:30616"/>
        <dbReference type="ChEBI" id="CHEBI:57540"/>
        <dbReference type="ChEBI" id="CHEBI:58349"/>
        <dbReference type="ChEBI" id="CHEBI:456216"/>
        <dbReference type="EC" id="2.7.1.23"/>
    </reaction>
</comment>
<feature type="binding site" evidence="6">
    <location>
        <position position="177"/>
    </location>
    <ligand>
        <name>NAD(+)</name>
        <dbReference type="ChEBI" id="CHEBI:57540"/>
    </ligand>
</feature>
<dbReference type="PANTHER" id="PTHR20275">
    <property type="entry name" value="NAD KINASE"/>
    <property type="match status" value="1"/>
</dbReference>
<keyword evidence="4 6" id="KW-0520">NAD</keyword>
<keyword evidence="1 6" id="KW-0808">Transferase</keyword>
<keyword evidence="8" id="KW-1185">Reference proteome</keyword>
<dbReference type="InterPro" id="IPR002504">
    <property type="entry name" value="NADK"/>
</dbReference>
<feature type="active site" description="Proton acceptor" evidence="6">
    <location>
        <position position="57"/>
    </location>
</feature>
<evidence type="ECO:0000256" key="1">
    <source>
        <dbReference type="ARBA" id="ARBA00022679"/>
    </source>
</evidence>
<evidence type="ECO:0000256" key="6">
    <source>
        <dbReference type="HAMAP-Rule" id="MF_00361"/>
    </source>
</evidence>
<evidence type="ECO:0000256" key="3">
    <source>
        <dbReference type="ARBA" id="ARBA00022857"/>
    </source>
</evidence>
<dbReference type="InterPro" id="IPR017437">
    <property type="entry name" value="ATP-NAD_kinase_PpnK-typ_C"/>
</dbReference>
<keyword evidence="6" id="KW-0963">Cytoplasm</keyword>
<dbReference type="InterPro" id="IPR017438">
    <property type="entry name" value="ATP-NAD_kinase_N"/>
</dbReference>
<dbReference type="Gene3D" id="3.40.50.10330">
    <property type="entry name" value="Probable inorganic polyphosphate/atp-NAD kinase, domain 1"/>
    <property type="match status" value="1"/>
</dbReference>
<feature type="binding site" evidence="6">
    <location>
        <begin position="57"/>
        <end position="58"/>
    </location>
    <ligand>
        <name>NAD(+)</name>
        <dbReference type="ChEBI" id="CHEBI:57540"/>
    </ligand>
</feature>
<dbReference type="PATRIC" id="fig|79604.3.peg.1421"/>
<dbReference type="STRING" id="79604.AAY81_07020"/>
<proteinExistence type="inferred from homology"/>
<gene>
    <name evidence="6" type="primary">nadK</name>
    <name evidence="7" type="ORF">SAMN02910314_00971</name>
</gene>
<feature type="binding site" evidence="6">
    <location>
        <position position="62"/>
    </location>
    <ligand>
        <name>NAD(+)</name>
        <dbReference type="ChEBI" id="CHEBI:57540"/>
    </ligand>
</feature>
<keyword evidence="6" id="KW-0067">ATP-binding</keyword>
<dbReference type="HAMAP" id="MF_00361">
    <property type="entry name" value="NAD_kinase"/>
    <property type="match status" value="1"/>
</dbReference>
<dbReference type="PANTHER" id="PTHR20275:SF0">
    <property type="entry name" value="NAD KINASE"/>
    <property type="match status" value="1"/>
</dbReference>